<dbReference type="Pfam" id="PF01494">
    <property type="entry name" value="FAD_binding_3"/>
    <property type="match status" value="1"/>
</dbReference>
<keyword evidence="2" id="KW-0285">Flavoprotein</keyword>
<comment type="similarity">
    <text evidence="1">Belongs to the paxM FAD-dependent monooxygenase family.</text>
</comment>
<dbReference type="Proteomes" id="UP001305779">
    <property type="component" value="Unassembled WGS sequence"/>
</dbReference>
<dbReference type="PANTHER" id="PTHR13789">
    <property type="entry name" value="MONOOXYGENASE"/>
    <property type="match status" value="1"/>
</dbReference>
<feature type="domain" description="FAD-binding" evidence="6">
    <location>
        <begin position="8"/>
        <end position="368"/>
    </location>
</feature>
<dbReference type="InterPro" id="IPR002938">
    <property type="entry name" value="FAD-bd"/>
</dbReference>
<dbReference type="SUPFAM" id="SSF51905">
    <property type="entry name" value="FAD/NAD(P)-binding domain"/>
    <property type="match status" value="1"/>
</dbReference>
<evidence type="ECO:0000259" key="6">
    <source>
        <dbReference type="Pfam" id="PF01494"/>
    </source>
</evidence>
<evidence type="ECO:0000256" key="1">
    <source>
        <dbReference type="ARBA" id="ARBA00007992"/>
    </source>
</evidence>
<sequence length="426" mass="46998">MAPESTFSIAIIGGGIGGLFAALCIDHHCKGTPLSIDVYEQAAEYKEIGAGIGIGINGVRLAHYLGLSEQLYALSGNPEGKAVGPIFRRYDTGEELFRWPLPPKPGPIRLASCSRSALLDLLKNAVEERGAARLHTGKTCQKVEEHGDKITVDFADGTSTKANLVIAADGIHSTIRSQFVSDQAIYSGQVAYRDIIPISSIPKWPYESYPTMWLAKHSHFFVYPISGGKELNIIAFTNKPETEAVKLAESWTTSCDRSDIQADFPEHEETVQMLMRLMAEKPSRWRMNDREPLDQWHFMNGKVVLLGDSAHSMLPHMGAGSGQAMEDGWVLGRALSDYFAGNTAKLSTLEHVANLYQSARLPRAQKAQAASRRVGNTYDCQTEDMIDLSYDECCPIIGERIGAALKWLWDEDLDVCYENARDKLAT</sequence>
<organism evidence="7 8">
    <name type="scientific">Zasmidium cellare</name>
    <name type="common">Wine cellar mold</name>
    <name type="synonym">Racodium cellare</name>
    <dbReference type="NCBI Taxonomy" id="395010"/>
    <lineage>
        <taxon>Eukaryota</taxon>
        <taxon>Fungi</taxon>
        <taxon>Dikarya</taxon>
        <taxon>Ascomycota</taxon>
        <taxon>Pezizomycotina</taxon>
        <taxon>Dothideomycetes</taxon>
        <taxon>Dothideomycetidae</taxon>
        <taxon>Mycosphaerellales</taxon>
        <taxon>Mycosphaerellaceae</taxon>
        <taxon>Zasmidium</taxon>
    </lineage>
</organism>
<dbReference type="EMBL" id="JAXOVC010000006">
    <property type="protein sequence ID" value="KAK4500605.1"/>
    <property type="molecule type" value="Genomic_DNA"/>
</dbReference>
<keyword evidence="8" id="KW-1185">Reference proteome</keyword>
<evidence type="ECO:0000256" key="3">
    <source>
        <dbReference type="ARBA" id="ARBA00022827"/>
    </source>
</evidence>
<accession>A0ABR0EH53</accession>
<dbReference type="PANTHER" id="PTHR13789:SF309">
    <property type="entry name" value="PUTATIVE (AFU_ORTHOLOGUE AFUA_6G14510)-RELATED"/>
    <property type="match status" value="1"/>
</dbReference>
<keyword evidence="3" id="KW-0274">FAD</keyword>
<name>A0ABR0EH53_ZASCE</name>
<proteinExistence type="inferred from homology"/>
<dbReference type="Gene3D" id="3.50.50.60">
    <property type="entry name" value="FAD/NAD(P)-binding domain"/>
    <property type="match status" value="1"/>
</dbReference>
<comment type="caution">
    <text evidence="7">The sequence shown here is derived from an EMBL/GenBank/DDBJ whole genome shotgun (WGS) entry which is preliminary data.</text>
</comment>
<evidence type="ECO:0000256" key="5">
    <source>
        <dbReference type="ARBA" id="ARBA00023033"/>
    </source>
</evidence>
<evidence type="ECO:0000313" key="7">
    <source>
        <dbReference type="EMBL" id="KAK4500605.1"/>
    </source>
</evidence>
<gene>
    <name evidence="7" type="ORF">PRZ48_008794</name>
</gene>
<reference evidence="7 8" key="1">
    <citation type="journal article" date="2023" name="G3 (Bethesda)">
        <title>A chromosome-level genome assembly of Zasmidium syzygii isolated from banana leaves.</title>
        <authorList>
            <person name="van Westerhoven A.C."/>
            <person name="Mehrabi R."/>
            <person name="Talebi R."/>
            <person name="Steentjes M.B.F."/>
            <person name="Corcolon B."/>
            <person name="Chong P.A."/>
            <person name="Kema G.H.J."/>
            <person name="Seidl M.F."/>
        </authorList>
    </citation>
    <scope>NUCLEOTIDE SEQUENCE [LARGE SCALE GENOMIC DNA]</scope>
    <source>
        <strain evidence="7 8">P124</strain>
    </source>
</reference>
<protein>
    <recommendedName>
        <fullName evidence="6">FAD-binding domain-containing protein</fullName>
    </recommendedName>
</protein>
<dbReference type="SUPFAM" id="SSF54373">
    <property type="entry name" value="FAD-linked reductases, C-terminal domain"/>
    <property type="match status" value="1"/>
</dbReference>
<evidence type="ECO:0000256" key="2">
    <source>
        <dbReference type="ARBA" id="ARBA00022630"/>
    </source>
</evidence>
<evidence type="ECO:0000256" key="4">
    <source>
        <dbReference type="ARBA" id="ARBA00023002"/>
    </source>
</evidence>
<keyword evidence="4" id="KW-0560">Oxidoreductase</keyword>
<dbReference type="InterPro" id="IPR036188">
    <property type="entry name" value="FAD/NAD-bd_sf"/>
</dbReference>
<dbReference type="InterPro" id="IPR050493">
    <property type="entry name" value="FAD-dep_Monooxygenase_BioMet"/>
</dbReference>
<dbReference type="PRINTS" id="PR00420">
    <property type="entry name" value="RNGMNOXGNASE"/>
</dbReference>
<keyword evidence="5" id="KW-0503">Monooxygenase</keyword>
<evidence type="ECO:0000313" key="8">
    <source>
        <dbReference type="Proteomes" id="UP001305779"/>
    </source>
</evidence>